<dbReference type="SUPFAM" id="SSF56935">
    <property type="entry name" value="Porins"/>
    <property type="match status" value="1"/>
</dbReference>
<dbReference type="Proteomes" id="UP001172083">
    <property type="component" value="Unassembled WGS sequence"/>
</dbReference>
<dbReference type="InterPro" id="IPR037066">
    <property type="entry name" value="Plug_dom_sf"/>
</dbReference>
<comment type="subcellular location">
    <subcellularLocation>
        <location evidence="1">Cell outer membrane</location>
        <topology evidence="1">Multi-pass membrane protein</topology>
    </subcellularLocation>
</comment>
<evidence type="ECO:0000256" key="3">
    <source>
        <dbReference type="ARBA" id="ARBA00022452"/>
    </source>
</evidence>
<evidence type="ECO:0000256" key="6">
    <source>
        <dbReference type="ARBA" id="ARBA00023237"/>
    </source>
</evidence>
<keyword evidence="8" id="KW-0675">Receptor</keyword>
<feature type="domain" description="TonB-dependent receptor plug" evidence="7">
    <location>
        <begin position="123"/>
        <end position="227"/>
    </location>
</feature>
<gene>
    <name evidence="8" type="ORF">QQ020_02860</name>
</gene>
<dbReference type="SUPFAM" id="SSF49464">
    <property type="entry name" value="Carboxypeptidase regulatory domain-like"/>
    <property type="match status" value="1"/>
</dbReference>
<keyword evidence="6" id="KW-0998">Cell outer membrane</keyword>
<reference evidence="8" key="1">
    <citation type="submission" date="2023-06" db="EMBL/GenBank/DDBJ databases">
        <title>Genomic of Agaribacillus aureum.</title>
        <authorList>
            <person name="Wang G."/>
        </authorList>
    </citation>
    <scope>NUCLEOTIDE SEQUENCE</scope>
    <source>
        <strain evidence="8">BMA12</strain>
    </source>
</reference>
<evidence type="ECO:0000313" key="8">
    <source>
        <dbReference type="EMBL" id="MDN5210965.1"/>
    </source>
</evidence>
<dbReference type="PANTHER" id="PTHR30069">
    <property type="entry name" value="TONB-DEPENDENT OUTER MEMBRANE RECEPTOR"/>
    <property type="match status" value="1"/>
</dbReference>
<dbReference type="Pfam" id="PF13715">
    <property type="entry name" value="CarbopepD_reg_2"/>
    <property type="match status" value="1"/>
</dbReference>
<dbReference type="InterPro" id="IPR036942">
    <property type="entry name" value="Beta-barrel_TonB_sf"/>
</dbReference>
<evidence type="ECO:0000256" key="2">
    <source>
        <dbReference type="ARBA" id="ARBA00022448"/>
    </source>
</evidence>
<sequence length="785" mass="87630">MSKLIYLISTIVFITGNALAQTGVLTGYVRDQNTGEALTGATIVIAGTNLGAVADLNGYYEITDIPGKTYVITASFVGYKQLSKYSVVIRSAGNPMLNFYLSQTSETLEDVVIKANPFDKLPETPLSIQSLSAEEIATYPGGNNDIAKVVQSLPGVSGSVGGFRNDVIIRGGAPNENVYYLDGVEIPNINHFSTQGSAGGPVGLLNVSFIEGVTLSTSAFNAKYDNPLSGVLQFDQRIGNPREFRGNLRISASETALTLEGPLFKAGKEMSKTTYLVSARRSYLQFLFKVIGLPILPDYWDYQYKIHHKIDDYNEVSFLGIGAIDDFSINVPDDIDAEQQATLDQVPVIKQWTTTAGINWKRRFKKGDGYMNTILSTNILDNNFSQFDDNENQTGLYFNNNSRESEIKLRYEQTRFFKDWTVTGGFTLQRVGYSNNTLNLVDNIIYQSDIDFTKYGFFIQTTRGLLNNKMNISLGIRSDANSLTTQSDQLLATLSPRVAVSYAVDRDQRWNLNASLGRYYKIPPYTILGFRDNTGRLVNQSASYIRSDHAVIGVEHLLNESTRITLEGFYKKYNDYPVSSLDGISLANKGGDFEVLGNEPIQSTGKGETYGLELLYQQKYTKHFYGILAYTFFVSEFSGTDNRLLPSLWDSRHLLTFTGGYKLGNNWEVSLRYRFVGKTPFVPVDQEATLQFYPAVILDYAQLGENRLSSFNQADIRIDKKWNFNKLTLDVYLEIQNAFNQSIPEPPNFGLDRDANGAIVEPRSLVEIEDDNASILPIIGLVLNF</sequence>
<keyword evidence="4" id="KW-0812">Transmembrane</keyword>
<dbReference type="Gene3D" id="2.170.130.10">
    <property type="entry name" value="TonB-dependent receptor, plug domain"/>
    <property type="match status" value="1"/>
</dbReference>
<comment type="caution">
    <text evidence="8">The sequence shown here is derived from an EMBL/GenBank/DDBJ whole genome shotgun (WGS) entry which is preliminary data.</text>
</comment>
<protein>
    <submittedName>
        <fullName evidence="8">TonB-dependent receptor</fullName>
    </submittedName>
</protein>
<evidence type="ECO:0000259" key="7">
    <source>
        <dbReference type="Pfam" id="PF07715"/>
    </source>
</evidence>
<dbReference type="InterPro" id="IPR012910">
    <property type="entry name" value="Plug_dom"/>
</dbReference>
<evidence type="ECO:0000313" key="9">
    <source>
        <dbReference type="Proteomes" id="UP001172083"/>
    </source>
</evidence>
<evidence type="ECO:0000256" key="4">
    <source>
        <dbReference type="ARBA" id="ARBA00022692"/>
    </source>
</evidence>
<dbReference type="InterPro" id="IPR039426">
    <property type="entry name" value="TonB-dep_rcpt-like"/>
</dbReference>
<evidence type="ECO:0000256" key="5">
    <source>
        <dbReference type="ARBA" id="ARBA00023136"/>
    </source>
</evidence>
<organism evidence="8 9">
    <name type="scientific">Agaribacillus aureus</name>
    <dbReference type="NCBI Taxonomy" id="3051825"/>
    <lineage>
        <taxon>Bacteria</taxon>
        <taxon>Pseudomonadati</taxon>
        <taxon>Bacteroidota</taxon>
        <taxon>Cytophagia</taxon>
        <taxon>Cytophagales</taxon>
        <taxon>Splendidivirgaceae</taxon>
        <taxon>Agaribacillus</taxon>
    </lineage>
</organism>
<keyword evidence="2" id="KW-0813">Transport</keyword>
<accession>A0ABT8L2C4</accession>
<keyword evidence="3" id="KW-1134">Transmembrane beta strand</keyword>
<name>A0ABT8L2C4_9BACT</name>
<dbReference type="Pfam" id="PF07715">
    <property type="entry name" value="Plug"/>
    <property type="match status" value="1"/>
</dbReference>
<dbReference type="EMBL" id="JAUJEB010000001">
    <property type="protein sequence ID" value="MDN5210965.1"/>
    <property type="molecule type" value="Genomic_DNA"/>
</dbReference>
<evidence type="ECO:0000256" key="1">
    <source>
        <dbReference type="ARBA" id="ARBA00004571"/>
    </source>
</evidence>
<keyword evidence="9" id="KW-1185">Reference proteome</keyword>
<dbReference type="Gene3D" id="2.60.40.1120">
    <property type="entry name" value="Carboxypeptidase-like, regulatory domain"/>
    <property type="match status" value="1"/>
</dbReference>
<keyword evidence="5" id="KW-0472">Membrane</keyword>
<dbReference type="InterPro" id="IPR008969">
    <property type="entry name" value="CarboxyPept-like_regulatory"/>
</dbReference>
<dbReference type="Gene3D" id="2.40.170.20">
    <property type="entry name" value="TonB-dependent receptor, beta-barrel domain"/>
    <property type="match status" value="1"/>
</dbReference>
<proteinExistence type="predicted"/>
<dbReference type="PANTHER" id="PTHR30069:SF57">
    <property type="entry name" value="TONB-DEPENDENT RECEPTOR"/>
    <property type="match status" value="1"/>
</dbReference>
<dbReference type="RefSeq" id="WP_346756301.1">
    <property type="nucleotide sequence ID" value="NZ_JAUJEB010000001.1"/>
</dbReference>